<evidence type="ECO:0000256" key="1">
    <source>
        <dbReference type="SAM" id="MobiDB-lite"/>
    </source>
</evidence>
<protein>
    <submittedName>
        <fullName evidence="2">Translation initiation factor IF-2</fullName>
    </submittedName>
</protein>
<gene>
    <name evidence="2" type="ORF">KUF71_017594</name>
</gene>
<dbReference type="Proteomes" id="UP001219518">
    <property type="component" value="Unassembled WGS sequence"/>
</dbReference>
<dbReference type="AlphaFoldDB" id="A0AAE1HX89"/>
<dbReference type="EMBL" id="JAHWGI010001376">
    <property type="protein sequence ID" value="KAK3929108.1"/>
    <property type="molecule type" value="Genomic_DNA"/>
</dbReference>
<comment type="caution">
    <text evidence="2">The sequence shown here is derived from an EMBL/GenBank/DDBJ whole genome shotgun (WGS) entry which is preliminary data.</text>
</comment>
<evidence type="ECO:0000313" key="3">
    <source>
        <dbReference type="Proteomes" id="UP001219518"/>
    </source>
</evidence>
<name>A0AAE1HX89_9NEOP</name>
<sequence>MGAQHGKERPVPQGTGTLGGNLGNLGNLTTRSVRSKPRPPKDGRLQGNNIFTEHSGWGARGARPAPARRGSGPGQPPSSSRDPDDAPGPAGLRGESVSQGRAGPGRAGPLRPRDMQGWTRGGTQLSCGFGVGTVTGDVSTLFTFLLGLSLSLDAAPHMVVDSWFRHHYEKRVARRPSIPTIIDNKALLCDCEMGGAGDAVVHGLGGAALKPSTALLSDAPDSSPLPPPHPHLSRIEWTTSSSEHEETRDE</sequence>
<evidence type="ECO:0000313" key="2">
    <source>
        <dbReference type="EMBL" id="KAK3929108.1"/>
    </source>
</evidence>
<reference evidence="2" key="2">
    <citation type="journal article" date="2023" name="BMC Genomics">
        <title>Pest status, molecular evolution, and epigenetic factors derived from the genome assembly of Frankliniella fusca, a thysanopteran phytovirus vector.</title>
        <authorList>
            <person name="Catto M.A."/>
            <person name="Labadie P.E."/>
            <person name="Jacobson A.L."/>
            <person name="Kennedy G.G."/>
            <person name="Srinivasan R."/>
            <person name="Hunt B.G."/>
        </authorList>
    </citation>
    <scope>NUCLEOTIDE SEQUENCE</scope>
    <source>
        <strain evidence="2">PL_HMW_Pooled</strain>
    </source>
</reference>
<feature type="region of interest" description="Disordered" evidence="1">
    <location>
        <begin position="215"/>
        <end position="250"/>
    </location>
</feature>
<feature type="region of interest" description="Disordered" evidence="1">
    <location>
        <begin position="1"/>
        <end position="119"/>
    </location>
</feature>
<feature type="compositionally biased region" description="Basic and acidic residues" evidence="1">
    <location>
        <begin position="1"/>
        <end position="10"/>
    </location>
</feature>
<proteinExistence type="predicted"/>
<accession>A0AAE1HX89</accession>
<reference evidence="2" key="1">
    <citation type="submission" date="2021-07" db="EMBL/GenBank/DDBJ databases">
        <authorList>
            <person name="Catto M.A."/>
            <person name="Jacobson A."/>
            <person name="Kennedy G."/>
            <person name="Labadie P."/>
            <person name="Hunt B.G."/>
            <person name="Srinivasan R."/>
        </authorList>
    </citation>
    <scope>NUCLEOTIDE SEQUENCE</scope>
    <source>
        <strain evidence="2">PL_HMW_Pooled</strain>
        <tissue evidence="2">Head</tissue>
    </source>
</reference>
<dbReference type="GO" id="GO:0003743">
    <property type="term" value="F:translation initiation factor activity"/>
    <property type="evidence" value="ECO:0007669"/>
    <property type="project" value="UniProtKB-KW"/>
</dbReference>
<keyword evidence="2" id="KW-0648">Protein biosynthesis</keyword>
<keyword evidence="3" id="KW-1185">Reference proteome</keyword>
<keyword evidence="2" id="KW-0396">Initiation factor</keyword>
<feature type="compositionally biased region" description="Low complexity" evidence="1">
    <location>
        <begin position="60"/>
        <end position="70"/>
    </location>
</feature>
<organism evidence="2 3">
    <name type="scientific">Frankliniella fusca</name>
    <dbReference type="NCBI Taxonomy" id="407009"/>
    <lineage>
        <taxon>Eukaryota</taxon>
        <taxon>Metazoa</taxon>
        <taxon>Ecdysozoa</taxon>
        <taxon>Arthropoda</taxon>
        <taxon>Hexapoda</taxon>
        <taxon>Insecta</taxon>
        <taxon>Pterygota</taxon>
        <taxon>Neoptera</taxon>
        <taxon>Paraneoptera</taxon>
        <taxon>Thysanoptera</taxon>
        <taxon>Terebrantia</taxon>
        <taxon>Thripoidea</taxon>
        <taxon>Thripidae</taxon>
        <taxon>Frankliniella</taxon>
    </lineage>
</organism>